<dbReference type="Pfam" id="PF11222">
    <property type="entry name" value="DUF3017"/>
    <property type="match status" value="1"/>
</dbReference>
<evidence type="ECO:0000313" key="3">
    <source>
        <dbReference type="Proteomes" id="UP000188929"/>
    </source>
</evidence>
<keyword evidence="3" id="KW-1185">Reference proteome</keyword>
<keyword evidence="1" id="KW-1133">Transmembrane helix</keyword>
<organism evidence="2 3">
    <name type="scientific">Pseudofrankia asymbiotica</name>
    <dbReference type="NCBI Taxonomy" id="1834516"/>
    <lineage>
        <taxon>Bacteria</taxon>
        <taxon>Bacillati</taxon>
        <taxon>Actinomycetota</taxon>
        <taxon>Actinomycetes</taxon>
        <taxon>Frankiales</taxon>
        <taxon>Frankiaceae</taxon>
        <taxon>Pseudofrankia</taxon>
    </lineage>
</organism>
<comment type="caution">
    <text evidence="2">The sequence shown here is derived from an EMBL/GenBank/DDBJ whole genome shotgun (WGS) entry which is preliminary data.</text>
</comment>
<sequence length="92" mass="9692">MRQFVLTAALAGVTLGLVMVAQQQRWRQGLLGVGAVLLVMALVRLTLPTRRVGMLAVRGRLLDTAILLILGISVIGLTLTVPIPPVLPVSGS</sequence>
<feature type="transmembrane region" description="Helical" evidence="1">
    <location>
        <begin position="61"/>
        <end position="83"/>
    </location>
</feature>
<dbReference type="AlphaFoldDB" id="A0A1V2IGD8"/>
<reference evidence="3" key="1">
    <citation type="submission" date="2016-10" db="EMBL/GenBank/DDBJ databases">
        <title>Frankia sp. NRRL B-16386 Genome sequencing.</title>
        <authorList>
            <person name="Ghodhbane-Gtari F."/>
            <person name="Swanson E."/>
            <person name="Gueddou A."/>
            <person name="Hezbri K."/>
            <person name="Ktari K."/>
            <person name="Nouioui I."/>
            <person name="Morris K."/>
            <person name="Simpson S."/>
            <person name="Abebe-Akele F."/>
            <person name="Thomas K."/>
            <person name="Gtari M."/>
            <person name="Tisa L.S."/>
        </authorList>
    </citation>
    <scope>NUCLEOTIDE SEQUENCE [LARGE SCALE GENOMIC DNA]</scope>
    <source>
        <strain evidence="3">NRRL B-16386</strain>
    </source>
</reference>
<keyword evidence="1" id="KW-0812">Transmembrane</keyword>
<accession>A0A1V2IGD8</accession>
<gene>
    <name evidence="2" type="ORF">BL253_06325</name>
</gene>
<dbReference type="InterPro" id="IPR021385">
    <property type="entry name" value="DUF3017"/>
</dbReference>
<feature type="transmembrane region" description="Helical" evidence="1">
    <location>
        <begin position="30"/>
        <end position="49"/>
    </location>
</feature>
<protein>
    <recommendedName>
        <fullName evidence="4">DUF3017 domain-containing protein</fullName>
    </recommendedName>
</protein>
<evidence type="ECO:0000313" key="2">
    <source>
        <dbReference type="EMBL" id="ONH32187.1"/>
    </source>
</evidence>
<name>A0A1V2IGD8_9ACTN</name>
<evidence type="ECO:0000256" key="1">
    <source>
        <dbReference type="SAM" id="Phobius"/>
    </source>
</evidence>
<evidence type="ECO:0008006" key="4">
    <source>
        <dbReference type="Google" id="ProtNLM"/>
    </source>
</evidence>
<dbReference type="Proteomes" id="UP000188929">
    <property type="component" value="Unassembled WGS sequence"/>
</dbReference>
<keyword evidence="1" id="KW-0472">Membrane</keyword>
<dbReference type="EMBL" id="MOMC01000013">
    <property type="protein sequence ID" value="ONH32187.1"/>
    <property type="molecule type" value="Genomic_DNA"/>
</dbReference>
<proteinExistence type="predicted"/>